<dbReference type="Proteomes" id="UP001158576">
    <property type="component" value="Chromosome XSR"/>
</dbReference>
<dbReference type="HAMAP" id="MF_01341">
    <property type="entry name" value="Ribosomal_uL15"/>
    <property type="match status" value="1"/>
</dbReference>
<evidence type="ECO:0000256" key="4">
    <source>
        <dbReference type="ARBA" id="ARBA00035200"/>
    </source>
</evidence>
<evidence type="ECO:0000313" key="10">
    <source>
        <dbReference type="Proteomes" id="UP001158576"/>
    </source>
</evidence>
<dbReference type="PANTHER" id="PTHR11721:SF3">
    <property type="entry name" value="LARGE RIBOSOMAL SUBUNIT PROTEIN UL15"/>
    <property type="match status" value="1"/>
</dbReference>
<dbReference type="PANTHER" id="PTHR11721">
    <property type="entry name" value="60S RIBOSOMAL PROTEIN L27A"/>
    <property type="match status" value="1"/>
</dbReference>
<keyword evidence="10" id="KW-1185">Reference proteome</keyword>
<feature type="compositionally biased region" description="Basic residues" evidence="7">
    <location>
        <begin position="1"/>
        <end position="15"/>
    </location>
</feature>
<evidence type="ECO:0000313" key="9">
    <source>
        <dbReference type="EMBL" id="CAG5095825.1"/>
    </source>
</evidence>
<dbReference type="Pfam" id="PF00828">
    <property type="entry name" value="Ribosomal_L27A"/>
    <property type="match status" value="1"/>
</dbReference>
<evidence type="ECO:0000256" key="1">
    <source>
        <dbReference type="ARBA" id="ARBA00007320"/>
    </source>
</evidence>
<accession>A0ABN7SEG9</accession>
<dbReference type="EMBL" id="OU015569">
    <property type="protein sequence ID" value="CAG5095825.1"/>
    <property type="molecule type" value="Genomic_DNA"/>
</dbReference>
<sequence length="149" mass="16574">MVTRNKKTRKMRGHISHGQGRIGKHRKGGDRGGRGLAGGQHHHRINFDKYHPGYFGKVGMRHFHLLRNPKYCNSINLDKLWSLVPEEERVAAAKNTATAPVIDVTKRGFFKVLGKGRLPNQPVIVKARFFSRSAEDKIKAAGGVCVAVA</sequence>
<evidence type="ECO:0000256" key="6">
    <source>
        <dbReference type="RuleBase" id="RU003888"/>
    </source>
</evidence>
<feature type="region of interest" description="Disordered" evidence="7">
    <location>
        <begin position="1"/>
        <end position="42"/>
    </location>
</feature>
<dbReference type="InterPro" id="IPR030878">
    <property type="entry name" value="Ribosomal_uL15"/>
</dbReference>
<reference evidence="9 10" key="1">
    <citation type="submission" date="2021-04" db="EMBL/GenBank/DDBJ databases">
        <authorList>
            <person name="Bliznina A."/>
        </authorList>
    </citation>
    <scope>NUCLEOTIDE SEQUENCE [LARGE SCALE GENOMIC DNA]</scope>
</reference>
<evidence type="ECO:0000256" key="3">
    <source>
        <dbReference type="ARBA" id="ARBA00023274"/>
    </source>
</evidence>
<dbReference type="InterPro" id="IPR001196">
    <property type="entry name" value="Ribosomal_uL15_CS"/>
</dbReference>
<dbReference type="SUPFAM" id="SSF52080">
    <property type="entry name" value="Ribosomal proteins L15p and L18e"/>
    <property type="match status" value="1"/>
</dbReference>
<dbReference type="InterPro" id="IPR036227">
    <property type="entry name" value="Ribosomal_uL15/eL18_sf"/>
</dbReference>
<evidence type="ECO:0000259" key="8">
    <source>
        <dbReference type="Pfam" id="PF00828"/>
    </source>
</evidence>
<dbReference type="PROSITE" id="PS00475">
    <property type="entry name" value="RIBOSOMAL_L15"/>
    <property type="match status" value="1"/>
</dbReference>
<feature type="domain" description="Large ribosomal subunit protein uL15/eL18" evidence="8">
    <location>
        <begin position="75"/>
        <end position="146"/>
    </location>
</feature>
<dbReference type="InterPro" id="IPR021131">
    <property type="entry name" value="Ribosomal_uL15/eL18"/>
</dbReference>
<organism evidence="9 10">
    <name type="scientific">Oikopleura dioica</name>
    <name type="common">Tunicate</name>
    <dbReference type="NCBI Taxonomy" id="34765"/>
    <lineage>
        <taxon>Eukaryota</taxon>
        <taxon>Metazoa</taxon>
        <taxon>Chordata</taxon>
        <taxon>Tunicata</taxon>
        <taxon>Appendicularia</taxon>
        <taxon>Copelata</taxon>
        <taxon>Oikopleuridae</taxon>
        <taxon>Oikopleura</taxon>
    </lineage>
</organism>
<evidence type="ECO:0000256" key="7">
    <source>
        <dbReference type="SAM" id="MobiDB-lite"/>
    </source>
</evidence>
<dbReference type="Gene3D" id="3.100.10.10">
    <property type="match status" value="1"/>
</dbReference>
<protein>
    <recommendedName>
        <fullName evidence="4">Large ribosomal subunit protein uL15</fullName>
    </recommendedName>
    <alternativeName>
        <fullName evidence="5">60S ribosomal protein L27a</fullName>
    </alternativeName>
</protein>
<keyword evidence="3 6" id="KW-0687">Ribonucleoprotein</keyword>
<dbReference type="Gene3D" id="4.10.990.10">
    <property type="match status" value="1"/>
</dbReference>
<name>A0ABN7SEG9_OIKDI</name>
<keyword evidence="2 6" id="KW-0689">Ribosomal protein</keyword>
<evidence type="ECO:0000256" key="2">
    <source>
        <dbReference type="ARBA" id="ARBA00022980"/>
    </source>
</evidence>
<dbReference type="InterPro" id="IPR027386">
    <property type="entry name" value="Rbsml_uL15_N"/>
</dbReference>
<gene>
    <name evidence="9" type="ORF">OKIOD_LOCUS5913</name>
</gene>
<comment type="similarity">
    <text evidence="1 6">Belongs to the universal ribosomal protein uL15 family.</text>
</comment>
<proteinExistence type="inferred from homology"/>
<evidence type="ECO:0000256" key="5">
    <source>
        <dbReference type="ARBA" id="ARBA00035527"/>
    </source>
</evidence>